<keyword evidence="3" id="KW-0449">Lipoprotein</keyword>
<feature type="signal peptide" evidence="1">
    <location>
        <begin position="1"/>
        <end position="32"/>
    </location>
</feature>
<proteinExistence type="predicted"/>
<dbReference type="AlphaFoldDB" id="A0A1I6MYI8"/>
<dbReference type="EMBL" id="FOZL01000002">
    <property type="protein sequence ID" value="SFS20628.1"/>
    <property type="molecule type" value="Genomic_DNA"/>
</dbReference>
<evidence type="ECO:0000259" key="2">
    <source>
        <dbReference type="Pfam" id="PF17131"/>
    </source>
</evidence>
<keyword evidence="1" id="KW-0732">Signal</keyword>
<evidence type="ECO:0000313" key="4">
    <source>
        <dbReference type="Proteomes" id="UP000199024"/>
    </source>
</evidence>
<protein>
    <submittedName>
        <fullName evidence="3">Outer membrane lipoprotein-sorting protein</fullName>
    </submittedName>
</protein>
<dbReference type="Proteomes" id="UP000199024">
    <property type="component" value="Unassembled WGS sequence"/>
</dbReference>
<sequence length="254" mass="28412">MGLNGGCMMRTSRDLFAATVLLLLLCGEFAFAQDSRAADILAQVVKKNRERQAMLGAYCSDRVYRIEYRGVGGLHTARMEVHAEYRAPGVKHFTVTSETGSKAFGDKVLRRLIESEEESSKAENQVQMMVSADKYDATLVGREAIRGVNAWVLDVKPKEPSKFNYDGRIWVSQDDLAIMRVVGHPAKNPSWLVNRTDFDSEYQRVGIFWLMAKNTTVSHVRVGGEATLTIDYGKYTVDTLPEKVQTARVVSEGH</sequence>
<evidence type="ECO:0000313" key="3">
    <source>
        <dbReference type="EMBL" id="SFS20628.1"/>
    </source>
</evidence>
<evidence type="ECO:0000256" key="1">
    <source>
        <dbReference type="SAM" id="SignalP"/>
    </source>
</evidence>
<accession>A0A1I6MYI8</accession>
<dbReference type="Pfam" id="PF17131">
    <property type="entry name" value="LolA_like"/>
    <property type="match status" value="1"/>
</dbReference>
<dbReference type="Gene3D" id="2.50.20.10">
    <property type="entry name" value="Lipoprotein localisation LolA/LolB/LppX"/>
    <property type="match status" value="1"/>
</dbReference>
<feature type="domain" description="Uncharacterized protein TP-0789" evidence="2">
    <location>
        <begin position="131"/>
        <end position="246"/>
    </location>
</feature>
<dbReference type="InterPro" id="IPR033399">
    <property type="entry name" value="TP_0789-like"/>
</dbReference>
<name>A0A1I6MYI8_9BACT</name>
<keyword evidence="4" id="KW-1185">Reference proteome</keyword>
<reference evidence="3 4" key="1">
    <citation type="submission" date="2016-10" db="EMBL/GenBank/DDBJ databases">
        <authorList>
            <person name="de Groot N.N."/>
        </authorList>
    </citation>
    <scope>NUCLEOTIDE SEQUENCE [LARGE SCALE GENOMIC DNA]</scope>
    <source>
        <strain evidence="3 4">DSM 21001</strain>
    </source>
</reference>
<gene>
    <name evidence="3" type="ORF">SAMN05421771_3733</name>
</gene>
<organism evidence="3 4">
    <name type="scientific">Granulicella pectinivorans</name>
    <dbReference type="NCBI Taxonomy" id="474950"/>
    <lineage>
        <taxon>Bacteria</taxon>
        <taxon>Pseudomonadati</taxon>
        <taxon>Acidobacteriota</taxon>
        <taxon>Terriglobia</taxon>
        <taxon>Terriglobales</taxon>
        <taxon>Acidobacteriaceae</taxon>
        <taxon>Granulicella</taxon>
    </lineage>
</organism>
<feature type="chain" id="PRO_5011613431" evidence="1">
    <location>
        <begin position="33"/>
        <end position="254"/>
    </location>
</feature>